<feature type="domain" description="Flavodoxin-like" evidence="1">
    <location>
        <begin position="3"/>
        <end position="166"/>
    </location>
</feature>
<dbReference type="InterPro" id="IPR008254">
    <property type="entry name" value="Flavodoxin/NO_synth"/>
</dbReference>
<dbReference type="RefSeq" id="WP_065254723.1">
    <property type="nucleotide sequence ID" value="NZ_JAJMRL010000002.1"/>
</dbReference>
<dbReference type="InterPro" id="IPR029039">
    <property type="entry name" value="Flavoprotein-like_sf"/>
</dbReference>
<reference evidence="2 3" key="1">
    <citation type="submission" date="2016-06" db="EMBL/GenBank/DDBJ databases">
        <authorList>
            <person name="Kjaerup R.B."/>
            <person name="Dalgaard T.S."/>
            <person name="Juul-Madsen H.R."/>
        </authorList>
    </citation>
    <scope>NUCLEOTIDE SEQUENCE [LARGE SCALE GENOMIC DNA]</scope>
    <source>
        <strain evidence="2 3">373-A1</strain>
    </source>
</reference>
<accession>A0A1B8RMS6</accession>
<protein>
    <submittedName>
        <fullName evidence="2">Flavodoxin</fullName>
    </submittedName>
</protein>
<dbReference type="OrthoDB" id="307208at2"/>
<dbReference type="PROSITE" id="PS00201">
    <property type="entry name" value="FLAVODOXIN"/>
    <property type="match status" value="1"/>
</dbReference>
<dbReference type="Gene3D" id="3.40.50.360">
    <property type="match status" value="1"/>
</dbReference>
<dbReference type="Proteomes" id="UP000092714">
    <property type="component" value="Unassembled WGS sequence"/>
</dbReference>
<dbReference type="InterPro" id="IPR001226">
    <property type="entry name" value="Flavodoxin_CS"/>
</dbReference>
<dbReference type="InterPro" id="IPR054633">
    <property type="entry name" value="BilS"/>
</dbReference>
<comment type="caution">
    <text evidence="2">The sequence shown here is derived from an EMBL/GenBank/DDBJ whole genome shotgun (WGS) entry which is preliminary data.</text>
</comment>
<dbReference type="SUPFAM" id="SSF52218">
    <property type="entry name" value="Flavoproteins"/>
    <property type="match status" value="1"/>
</dbReference>
<dbReference type="eggNOG" id="COG0716">
    <property type="taxonomic scope" value="Bacteria"/>
</dbReference>
<evidence type="ECO:0000313" key="2">
    <source>
        <dbReference type="EMBL" id="OBY10088.1"/>
    </source>
</evidence>
<dbReference type="PROSITE" id="PS50902">
    <property type="entry name" value="FLAVODOXIN_LIKE"/>
    <property type="match status" value="1"/>
</dbReference>
<evidence type="ECO:0000313" key="3">
    <source>
        <dbReference type="Proteomes" id="UP000092714"/>
    </source>
</evidence>
<evidence type="ECO:0000259" key="1">
    <source>
        <dbReference type="PROSITE" id="PS50902"/>
    </source>
</evidence>
<organism evidence="2 3">
    <name type="scientific">Clostridium paraputrificum</name>
    <dbReference type="NCBI Taxonomy" id="29363"/>
    <lineage>
        <taxon>Bacteria</taxon>
        <taxon>Bacillati</taxon>
        <taxon>Bacillota</taxon>
        <taxon>Clostridia</taxon>
        <taxon>Eubacteriales</taxon>
        <taxon>Clostridiaceae</taxon>
        <taxon>Clostridium</taxon>
    </lineage>
</organism>
<dbReference type="NCBIfam" id="NF045594">
    <property type="entry name" value="flavodox_BilS"/>
    <property type="match status" value="1"/>
</dbReference>
<sequence>MKIAIIYDSITGNTKKIAEEIKKEIDESNLIYFGEPEKEIEADLYIVGSWTDKGMCSKKITEFLKQLKNKKIAYFGTAGFGGSIEYYEKLYNRVKEIIDSSNTILGYFYCQGKMPMSIRDRYVKLITENPEDKNIQVSIENFDEALMHPNYEDISNVKKWIEGIIN</sequence>
<dbReference type="GO" id="GO:0016651">
    <property type="term" value="F:oxidoreductase activity, acting on NAD(P)H"/>
    <property type="evidence" value="ECO:0007669"/>
    <property type="project" value="UniProtKB-ARBA"/>
</dbReference>
<dbReference type="EMBL" id="MAPZ01000025">
    <property type="protein sequence ID" value="OBY10088.1"/>
    <property type="molecule type" value="Genomic_DNA"/>
</dbReference>
<name>A0A1B8RMS6_9CLOT</name>
<dbReference type="Pfam" id="PF12641">
    <property type="entry name" value="Flavodoxin_3"/>
    <property type="match status" value="1"/>
</dbReference>
<proteinExistence type="predicted"/>
<dbReference type="GO" id="GO:0009055">
    <property type="term" value="F:electron transfer activity"/>
    <property type="evidence" value="ECO:0007669"/>
    <property type="project" value="InterPro"/>
</dbReference>
<gene>
    <name evidence="2" type="ORF">CP373A1_13385</name>
</gene>
<keyword evidence="3" id="KW-1185">Reference proteome</keyword>
<dbReference type="GO" id="GO:0010181">
    <property type="term" value="F:FMN binding"/>
    <property type="evidence" value="ECO:0007669"/>
    <property type="project" value="InterPro"/>
</dbReference>
<dbReference type="AlphaFoldDB" id="A0A1B8RMS6"/>